<sequence>MTITIIPEKISNIDKHKTRIKITNSTQLSKELIRKAKNLISSNEVANKELRKLNIPYLNDTQIVYYTPQKIICKSQKEILKFKIKELHLQFLEILRKRKFFSKLQKIEILIDYSNSETNKKNPSNHRAKQALQQIRKNLQI</sequence>
<keyword evidence="2" id="KW-1185">Reference proteome</keyword>
<dbReference type="KEGG" id="fgu:SD28_06145"/>
<evidence type="ECO:0000313" key="2">
    <source>
        <dbReference type="Proteomes" id="UP000031104"/>
    </source>
</evidence>
<dbReference type="AlphaFoldDB" id="A0A0A8EAP1"/>
<dbReference type="EMBL" id="CP010427">
    <property type="protein sequence ID" value="AJC49241.1"/>
    <property type="molecule type" value="Genomic_DNA"/>
</dbReference>
<gene>
    <name evidence="1" type="ORF">SD28_06145</name>
</gene>
<accession>A0A0A8EAP1</accession>
<evidence type="ECO:0000313" key="1">
    <source>
        <dbReference type="EMBL" id="AJC49241.1"/>
    </source>
</evidence>
<protein>
    <submittedName>
        <fullName evidence="1">Uncharacterized protein</fullName>
    </submittedName>
</protein>
<dbReference type="Proteomes" id="UP000031104">
    <property type="component" value="Chromosome"/>
</dbReference>
<dbReference type="HOGENOM" id="CLU_1765360_0_0_6"/>
<organism evidence="1 2">
    <name type="scientific">Allofrancisella guangzhouensis</name>
    <dbReference type="NCBI Taxonomy" id="594679"/>
    <lineage>
        <taxon>Bacteria</taxon>
        <taxon>Pseudomonadati</taxon>
        <taxon>Pseudomonadota</taxon>
        <taxon>Gammaproteobacteria</taxon>
        <taxon>Thiotrichales</taxon>
        <taxon>Francisellaceae</taxon>
        <taxon>Allofrancisella</taxon>
    </lineage>
</organism>
<reference evidence="1 2" key="1">
    <citation type="submission" date="2014-12" db="EMBL/GenBank/DDBJ databases">
        <title>Complete genome sequence of Francisella guanzhouensis strain 08HL01032 isolated from air-conditioning system in China.</title>
        <authorList>
            <person name="Svensson D."/>
            <person name="Ohrman C."/>
            <person name="Backman S."/>
            <person name="Karlsson E."/>
            <person name="Nilsson E."/>
            <person name="Bystrom M."/>
            <person name="Larkeryd A."/>
            <person name="Stenberg P."/>
            <person name="Scholtz H.C."/>
            <person name="Forsman M."/>
            <person name="Sjodin A."/>
        </authorList>
    </citation>
    <scope>NUCLEOTIDE SEQUENCE [LARGE SCALE GENOMIC DNA]</scope>
    <source>
        <strain evidence="1 2">08HL01032</strain>
    </source>
</reference>
<name>A0A0A8EAP1_9GAMM</name>
<dbReference type="RefSeq" id="WP_039125113.1">
    <property type="nucleotide sequence ID" value="NZ_CP010427.1"/>
</dbReference>
<dbReference type="OrthoDB" id="5605640at2"/>
<proteinExistence type="predicted"/>